<dbReference type="PANTHER" id="PTHR32089">
    <property type="entry name" value="METHYL-ACCEPTING CHEMOTAXIS PROTEIN MCPB"/>
    <property type="match status" value="1"/>
</dbReference>
<evidence type="ECO:0000259" key="6">
    <source>
        <dbReference type="PROSITE" id="PS50111"/>
    </source>
</evidence>
<sequence length="570" mass="63143">MKLLENLKIFKKLMIAFIVVTIFTVIVGAVSIIKIGKINRNINNMYNVDLKGTNILQGLKTNLMTIRGDLLISIDPTNKDNLKSILDEIKSQTDKDTKLMSEYKATIVTEQDKKLFGQFEQYLENWRTSRQKVIDLAKQGNYSGAKEEFIKSESYRAKMISILDEDINLNVKLASNDYNDSVSQYKSSYIFVSLTILIILILSILIGIIMAKHITKPLLEIKRMAEKLATFDFSTRIDVTREDEFGQAIKALNVSQDNVSNLIKTIMENSDEMSSSSEELSATSEEISSKSEEINNSVKVIASSIQETGATSEEITASIEEIDSSVNELSQKAMDGSNSANKSKERAIDVQNKGRSSIQITQKLYEEKKEKTLKAIEDGKVVEDIKTMAGTIASIAEQTNLLALNAAIEAASAGEHGKGFAVVAEEVRKLAEESAKAVTGIQDTIEKVNEAFSNLSNTSNEVLTFIHNEVNPQLEMFGNMGNEYYNDAEFVSKMSEEIASMSEELAATIGQVSEAIQNMSLNEQKSSENAESIQEGIDESQKATEQVAITAQSQAELAQRLNDLVQKFKI</sequence>
<dbReference type="RefSeq" id="WP_209701849.1">
    <property type="nucleotide sequence ID" value="NZ_JAGGLM010000006.1"/>
</dbReference>
<dbReference type="PRINTS" id="PR00260">
    <property type="entry name" value="CHEMTRNSDUCR"/>
</dbReference>
<feature type="domain" description="Methyl-accepting transducer" evidence="6">
    <location>
        <begin position="276"/>
        <end position="534"/>
    </location>
</feature>
<feature type="transmembrane region" description="Helical" evidence="5">
    <location>
        <begin position="13"/>
        <end position="33"/>
    </location>
</feature>
<feature type="compositionally biased region" description="Low complexity" evidence="4">
    <location>
        <begin position="272"/>
        <end position="286"/>
    </location>
</feature>
<dbReference type="Gene3D" id="1.10.287.950">
    <property type="entry name" value="Methyl-accepting chemotaxis protein"/>
    <property type="match status" value="1"/>
</dbReference>
<dbReference type="InterPro" id="IPR004090">
    <property type="entry name" value="Chemotax_Me-accpt_rcpt"/>
</dbReference>
<dbReference type="InterPro" id="IPR024478">
    <property type="entry name" value="HlyB_4HB_MCP"/>
</dbReference>
<dbReference type="InterPro" id="IPR003660">
    <property type="entry name" value="HAMP_dom"/>
</dbReference>
<dbReference type="SMART" id="SM00283">
    <property type="entry name" value="MA"/>
    <property type="match status" value="1"/>
</dbReference>
<comment type="caution">
    <text evidence="8">The sequence shown here is derived from an EMBL/GenBank/DDBJ whole genome shotgun (WGS) entry which is preliminary data.</text>
</comment>
<keyword evidence="1 3" id="KW-0807">Transducer</keyword>
<organism evidence="8 9">
    <name type="scientific">Clostridium algifaecis</name>
    <dbReference type="NCBI Taxonomy" id="1472040"/>
    <lineage>
        <taxon>Bacteria</taxon>
        <taxon>Bacillati</taxon>
        <taxon>Bacillota</taxon>
        <taxon>Clostridia</taxon>
        <taxon>Eubacteriales</taxon>
        <taxon>Clostridiaceae</taxon>
        <taxon>Clostridium</taxon>
    </lineage>
</organism>
<dbReference type="Pfam" id="PF00015">
    <property type="entry name" value="MCPsignal"/>
    <property type="match status" value="1"/>
</dbReference>
<proteinExistence type="inferred from homology"/>
<reference evidence="8 9" key="1">
    <citation type="submission" date="2021-03" db="EMBL/GenBank/DDBJ databases">
        <title>Genomic Encyclopedia of Type Strains, Phase IV (KMG-IV): sequencing the most valuable type-strain genomes for metagenomic binning, comparative biology and taxonomic classification.</title>
        <authorList>
            <person name="Goeker M."/>
        </authorList>
    </citation>
    <scope>NUCLEOTIDE SEQUENCE [LARGE SCALE GENOMIC DNA]</scope>
    <source>
        <strain evidence="8 9">DSM 28783</strain>
    </source>
</reference>
<evidence type="ECO:0000313" key="9">
    <source>
        <dbReference type="Proteomes" id="UP001519307"/>
    </source>
</evidence>
<evidence type="ECO:0000259" key="7">
    <source>
        <dbReference type="PROSITE" id="PS50885"/>
    </source>
</evidence>
<gene>
    <name evidence="8" type="ORF">J2Z42_001343</name>
</gene>
<dbReference type="SUPFAM" id="SSF58104">
    <property type="entry name" value="Methyl-accepting chemotaxis protein (MCP) signaling domain"/>
    <property type="match status" value="1"/>
</dbReference>
<protein>
    <submittedName>
        <fullName evidence="8">Methyl-accepting chemotaxis protein</fullName>
    </submittedName>
</protein>
<evidence type="ECO:0000313" key="8">
    <source>
        <dbReference type="EMBL" id="MBP2032669.1"/>
    </source>
</evidence>
<feature type="domain" description="HAMP" evidence="7">
    <location>
        <begin position="212"/>
        <end position="264"/>
    </location>
</feature>
<name>A0ABS4KRL5_9CLOT</name>
<dbReference type="EMBL" id="JAGGLM010000006">
    <property type="protein sequence ID" value="MBP2032669.1"/>
    <property type="molecule type" value="Genomic_DNA"/>
</dbReference>
<evidence type="ECO:0000256" key="4">
    <source>
        <dbReference type="SAM" id="MobiDB-lite"/>
    </source>
</evidence>
<dbReference type="Proteomes" id="UP001519307">
    <property type="component" value="Unassembled WGS sequence"/>
</dbReference>
<dbReference type="CDD" id="cd06225">
    <property type="entry name" value="HAMP"/>
    <property type="match status" value="1"/>
</dbReference>
<dbReference type="PANTHER" id="PTHR32089:SF112">
    <property type="entry name" value="LYSOZYME-LIKE PROTEIN-RELATED"/>
    <property type="match status" value="1"/>
</dbReference>
<dbReference type="Pfam" id="PF12729">
    <property type="entry name" value="4HB_MCP_1"/>
    <property type="match status" value="1"/>
</dbReference>
<accession>A0ABS4KRL5</accession>
<evidence type="ECO:0000256" key="2">
    <source>
        <dbReference type="ARBA" id="ARBA00029447"/>
    </source>
</evidence>
<feature type="transmembrane region" description="Helical" evidence="5">
    <location>
        <begin position="189"/>
        <end position="211"/>
    </location>
</feature>
<keyword evidence="5" id="KW-0472">Membrane</keyword>
<dbReference type="InterPro" id="IPR004089">
    <property type="entry name" value="MCPsignal_dom"/>
</dbReference>
<dbReference type="SMART" id="SM00304">
    <property type="entry name" value="HAMP"/>
    <property type="match status" value="1"/>
</dbReference>
<keyword evidence="5" id="KW-0812">Transmembrane</keyword>
<keyword evidence="5" id="KW-1133">Transmembrane helix</keyword>
<dbReference type="Pfam" id="PF00672">
    <property type="entry name" value="HAMP"/>
    <property type="match status" value="1"/>
</dbReference>
<comment type="similarity">
    <text evidence="2">Belongs to the methyl-accepting chemotaxis (MCP) protein family.</text>
</comment>
<evidence type="ECO:0000256" key="3">
    <source>
        <dbReference type="PROSITE-ProRule" id="PRU00284"/>
    </source>
</evidence>
<feature type="region of interest" description="Disordered" evidence="4">
    <location>
        <begin position="270"/>
        <end position="289"/>
    </location>
</feature>
<dbReference type="PROSITE" id="PS50111">
    <property type="entry name" value="CHEMOTAXIS_TRANSDUC_2"/>
    <property type="match status" value="1"/>
</dbReference>
<dbReference type="PROSITE" id="PS50885">
    <property type="entry name" value="HAMP"/>
    <property type="match status" value="1"/>
</dbReference>
<evidence type="ECO:0000256" key="5">
    <source>
        <dbReference type="SAM" id="Phobius"/>
    </source>
</evidence>
<evidence type="ECO:0000256" key="1">
    <source>
        <dbReference type="ARBA" id="ARBA00023224"/>
    </source>
</evidence>
<keyword evidence="9" id="KW-1185">Reference proteome</keyword>